<organism evidence="4 5">
    <name type="scientific">Durusdinium trenchii</name>
    <dbReference type="NCBI Taxonomy" id="1381693"/>
    <lineage>
        <taxon>Eukaryota</taxon>
        <taxon>Sar</taxon>
        <taxon>Alveolata</taxon>
        <taxon>Dinophyceae</taxon>
        <taxon>Suessiales</taxon>
        <taxon>Symbiodiniaceae</taxon>
        <taxon>Durusdinium</taxon>
    </lineage>
</organism>
<accession>A0ABP0KDD8</accession>
<dbReference type="CDD" id="cd00051">
    <property type="entry name" value="EFh"/>
    <property type="match status" value="1"/>
</dbReference>
<evidence type="ECO:0000313" key="4">
    <source>
        <dbReference type="EMBL" id="CAK9024822.1"/>
    </source>
</evidence>
<evidence type="ECO:0000259" key="3">
    <source>
        <dbReference type="PROSITE" id="PS50222"/>
    </source>
</evidence>
<comment type="caution">
    <text evidence="4">The sequence shown here is derived from an EMBL/GenBank/DDBJ whole genome shotgun (WGS) entry which is preliminary data.</text>
</comment>
<feature type="domain" description="EF-hand" evidence="3">
    <location>
        <begin position="92"/>
        <end position="127"/>
    </location>
</feature>
<proteinExistence type="predicted"/>
<dbReference type="Gene3D" id="1.10.238.10">
    <property type="entry name" value="EF-hand"/>
    <property type="match status" value="1"/>
</dbReference>
<dbReference type="InterPro" id="IPR011992">
    <property type="entry name" value="EF-hand-dom_pair"/>
</dbReference>
<dbReference type="SMART" id="SM00054">
    <property type="entry name" value="EFh"/>
    <property type="match status" value="2"/>
</dbReference>
<dbReference type="Pfam" id="PF13499">
    <property type="entry name" value="EF-hand_7"/>
    <property type="match status" value="1"/>
</dbReference>
<gene>
    <name evidence="4" type="ORF">CCMP2556_LOCUS15781</name>
</gene>
<feature type="compositionally biased region" description="Acidic residues" evidence="2">
    <location>
        <begin position="287"/>
        <end position="304"/>
    </location>
</feature>
<sequence>AATALLQNATQVVDVDAEDTKRRSAEALSNNQQIHRLVRKYRAQLDERRKAQLVEQCLQRLFKFFDVNEDGVIHPEEWVDSMTLLAEFFEHHSDQSIQRMFEDIDKDESGYIDWPEFKASYAELLQVINVPFRELMDMLADIDRAILQEKLRLEREAHKEAEEARARAEAAAQEEEALLSDEDSPDASGLRIKVTQSEVTVATAGTAAVAMKRFRSPVLSPKAKAMSLRRVAIRRHSDHLVAETAEEAMASFAAQLAAEQGDTPQESNPNEGDEEKDHVLPPVPDLEPADPQEAEESDGAEATE</sequence>
<dbReference type="SUPFAM" id="SSF47473">
    <property type="entry name" value="EF-hand"/>
    <property type="match status" value="1"/>
</dbReference>
<keyword evidence="1" id="KW-0106">Calcium</keyword>
<dbReference type="InterPro" id="IPR002048">
    <property type="entry name" value="EF_hand_dom"/>
</dbReference>
<dbReference type="PROSITE" id="PS50222">
    <property type="entry name" value="EF_HAND_2"/>
    <property type="match status" value="2"/>
</dbReference>
<dbReference type="InterPro" id="IPR018247">
    <property type="entry name" value="EF_Hand_1_Ca_BS"/>
</dbReference>
<dbReference type="PROSITE" id="PS00018">
    <property type="entry name" value="EF_HAND_1"/>
    <property type="match status" value="1"/>
</dbReference>
<dbReference type="EMBL" id="CAXAMN010008336">
    <property type="protein sequence ID" value="CAK9024822.1"/>
    <property type="molecule type" value="Genomic_DNA"/>
</dbReference>
<evidence type="ECO:0000313" key="5">
    <source>
        <dbReference type="Proteomes" id="UP001642484"/>
    </source>
</evidence>
<feature type="region of interest" description="Disordered" evidence="2">
    <location>
        <begin position="162"/>
        <end position="191"/>
    </location>
</feature>
<feature type="compositionally biased region" description="Acidic residues" evidence="2">
    <location>
        <begin position="172"/>
        <end position="185"/>
    </location>
</feature>
<keyword evidence="5" id="KW-1185">Reference proteome</keyword>
<feature type="domain" description="EF-hand" evidence="3">
    <location>
        <begin position="53"/>
        <end position="88"/>
    </location>
</feature>
<reference evidence="4 5" key="1">
    <citation type="submission" date="2024-02" db="EMBL/GenBank/DDBJ databases">
        <authorList>
            <person name="Chen Y."/>
            <person name="Shah S."/>
            <person name="Dougan E. K."/>
            <person name="Thang M."/>
            <person name="Chan C."/>
        </authorList>
    </citation>
    <scope>NUCLEOTIDE SEQUENCE [LARGE SCALE GENOMIC DNA]</scope>
</reference>
<feature type="region of interest" description="Disordered" evidence="2">
    <location>
        <begin position="253"/>
        <end position="304"/>
    </location>
</feature>
<evidence type="ECO:0000256" key="2">
    <source>
        <dbReference type="SAM" id="MobiDB-lite"/>
    </source>
</evidence>
<name>A0ABP0KDD8_9DINO</name>
<evidence type="ECO:0000256" key="1">
    <source>
        <dbReference type="ARBA" id="ARBA00022837"/>
    </source>
</evidence>
<feature type="non-terminal residue" evidence="4">
    <location>
        <position position="1"/>
    </location>
</feature>
<dbReference type="Proteomes" id="UP001642484">
    <property type="component" value="Unassembled WGS sequence"/>
</dbReference>
<protein>
    <recommendedName>
        <fullName evidence="3">EF-hand domain-containing protein</fullName>
    </recommendedName>
</protein>